<evidence type="ECO:0000313" key="4">
    <source>
        <dbReference type="Proteomes" id="UP000824002"/>
    </source>
</evidence>
<dbReference type="SUPFAM" id="SSF50891">
    <property type="entry name" value="Cyclophilin-like"/>
    <property type="match status" value="1"/>
</dbReference>
<reference evidence="3" key="2">
    <citation type="journal article" date="2021" name="PeerJ">
        <title>Extensive microbial diversity within the chicken gut microbiome revealed by metagenomics and culture.</title>
        <authorList>
            <person name="Gilroy R."/>
            <person name="Ravi A."/>
            <person name="Getino M."/>
            <person name="Pursley I."/>
            <person name="Horton D.L."/>
            <person name="Alikhan N.F."/>
            <person name="Baker D."/>
            <person name="Gharbi K."/>
            <person name="Hall N."/>
            <person name="Watson M."/>
            <person name="Adriaenssens E.M."/>
            <person name="Foster-Nyarko E."/>
            <person name="Jarju S."/>
            <person name="Secka A."/>
            <person name="Antonio M."/>
            <person name="Oren A."/>
            <person name="Chaudhuri R.R."/>
            <person name="La Ragione R."/>
            <person name="Hildebrand F."/>
            <person name="Pallen M.J."/>
        </authorList>
    </citation>
    <scope>NUCLEOTIDE SEQUENCE</scope>
    <source>
        <strain evidence="3">CHK199-13235</strain>
    </source>
</reference>
<sequence length="166" mass="17824">MRKSRIMAGLTALLLLAFSGCGAQPPDSSAEGAESLESAEGRQVKMTAGDVEVIITLNGSQAAADFANMLPLELTLIERNSFAKGMTLPRPLSTNEETTREYEIGGFGYWAAGPDLAIFYDDIYQQTIVPVIPMGTAESGAENMRDTSGTVTLELMPEESEENSHE</sequence>
<organism evidence="3 4">
    <name type="scientific">Candidatus Merdivicinus excrementipullorum</name>
    <dbReference type="NCBI Taxonomy" id="2840867"/>
    <lineage>
        <taxon>Bacteria</taxon>
        <taxon>Bacillati</taxon>
        <taxon>Bacillota</taxon>
        <taxon>Clostridia</taxon>
        <taxon>Eubacteriales</taxon>
        <taxon>Oscillospiraceae</taxon>
        <taxon>Oscillospiraceae incertae sedis</taxon>
        <taxon>Candidatus Merdivicinus</taxon>
    </lineage>
</organism>
<name>A0A9D1K032_9FIRM</name>
<dbReference type="InterPro" id="IPR029000">
    <property type="entry name" value="Cyclophilin-like_dom_sf"/>
</dbReference>
<dbReference type="PROSITE" id="PS51257">
    <property type="entry name" value="PROKAR_LIPOPROTEIN"/>
    <property type="match status" value="1"/>
</dbReference>
<dbReference type="Pfam" id="PF18050">
    <property type="entry name" value="Cyclophil_like2"/>
    <property type="match status" value="1"/>
</dbReference>
<feature type="signal peptide" evidence="1">
    <location>
        <begin position="1"/>
        <end position="23"/>
    </location>
</feature>
<proteinExistence type="predicted"/>
<dbReference type="Proteomes" id="UP000824002">
    <property type="component" value="Unassembled WGS sequence"/>
</dbReference>
<dbReference type="AlphaFoldDB" id="A0A9D1K032"/>
<keyword evidence="1" id="KW-0732">Signal</keyword>
<evidence type="ECO:0000313" key="3">
    <source>
        <dbReference type="EMBL" id="HIS77259.1"/>
    </source>
</evidence>
<evidence type="ECO:0000256" key="1">
    <source>
        <dbReference type="SAM" id="SignalP"/>
    </source>
</evidence>
<dbReference type="Gene3D" id="2.40.100.20">
    <property type="match status" value="1"/>
</dbReference>
<dbReference type="InterPro" id="IPR041183">
    <property type="entry name" value="Cyclophilin-like"/>
</dbReference>
<feature type="chain" id="PRO_5039248997" description="Cyclophilin-like domain-containing protein" evidence="1">
    <location>
        <begin position="24"/>
        <end position="166"/>
    </location>
</feature>
<accession>A0A9D1K032</accession>
<comment type="caution">
    <text evidence="3">The sequence shown here is derived from an EMBL/GenBank/DDBJ whole genome shotgun (WGS) entry which is preliminary data.</text>
</comment>
<gene>
    <name evidence="3" type="ORF">IAB51_10720</name>
</gene>
<feature type="domain" description="Cyclophilin-like" evidence="2">
    <location>
        <begin position="46"/>
        <end position="154"/>
    </location>
</feature>
<evidence type="ECO:0000259" key="2">
    <source>
        <dbReference type="Pfam" id="PF18050"/>
    </source>
</evidence>
<protein>
    <recommendedName>
        <fullName evidence="2">Cyclophilin-like domain-containing protein</fullName>
    </recommendedName>
</protein>
<reference evidence="3" key="1">
    <citation type="submission" date="2020-10" db="EMBL/GenBank/DDBJ databases">
        <authorList>
            <person name="Gilroy R."/>
        </authorList>
    </citation>
    <scope>NUCLEOTIDE SEQUENCE</scope>
    <source>
        <strain evidence="3">CHK199-13235</strain>
    </source>
</reference>
<dbReference type="EMBL" id="DVJP01000071">
    <property type="protein sequence ID" value="HIS77259.1"/>
    <property type="molecule type" value="Genomic_DNA"/>
</dbReference>